<protein>
    <submittedName>
        <fullName evidence="2">Uncharacterized protein</fullName>
    </submittedName>
</protein>
<evidence type="ECO:0000256" key="1">
    <source>
        <dbReference type="SAM" id="Phobius"/>
    </source>
</evidence>
<evidence type="ECO:0000313" key="3">
    <source>
        <dbReference type="Proteomes" id="UP000326939"/>
    </source>
</evidence>
<dbReference type="AlphaFoldDB" id="A0A5N5JNA8"/>
<keyword evidence="1" id="KW-0812">Transmembrane</keyword>
<evidence type="ECO:0000313" key="2">
    <source>
        <dbReference type="EMBL" id="KAB5520858.1"/>
    </source>
</evidence>
<gene>
    <name evidence="2" type="ORF">DKX38_025177</name>
</gene>
<feature type="transmembrane region" description="Helical" evidence="1">
    <location>
        <begin position="72"/>
        <end position="92"/>
    </location>
</feature>
<keyword evidence="1" id="KW-0472">Membrane</keyword>
<organism evidence="2 3">
    <name type="scientific">Salix brachista</name>
    <dbReference type="NCBI Taxonomy" id="2182728"/>
    <lineage>
        <taxon>Eukaryota</taxon>
        <taxon>Viridiplantae</taxon>
        <taxon>Streptophyta</taxon>
        <taxon>Embryophyta</taxon>
        <taxon>Tracheophyta</taxon>
        <taxon>Spermatophyta</taxon>
        <taxon>Magnoliopsida</taxon>
        <taxon>eudicotyledons</taxon>
        <taxon>Gunneridae</taxon>
        <taxon>Pentapetalae</taxon>
        <taxon>rosids</taxon>
        <taxon>fabids</taxon>
        <taxon>Malpighiales</taxon>
        <taxon>Salicaceae</taxon>
        <taxon>Saliceae</taxon>
        <taxon>Salix</taxon>
    </lineage>
</organism>
<reference evidence="3" key="1">
    <citation type="journal article" date="2019" name="Gigascience">
        <title>De novo genome assembly of the endangered Acer yangbiense, a plant species with extremely small populations endemic to Yunnan Province, China.</title>
        <authorList>
            <person name="Yang J."/>
            <person name="Wariss H.M."/>
            <person name="Tao L."/>
            <person name="Zhang R."/>
            <person name="Yun Q."/>
            <person name="Hollingsworth P."/>
            <person name="Dao Z."/>
            <person name="Luo G."/>
            <person name="Guo H."/>
            <person name="Ma Y."/>
            <person name="Sun W."/>
        </authorList>
    </citation>
    <scope>NUCLEOTIDE SEQUENCE [LARGE SCALE GENOMIC DNA]</scope>
    <source>
        <strain evidence="3">cv. br00</strain>
    </source>
</reference>
<sequence>MIIFLPLFILACNFRRQTRNKRKPLCIGREHQQKRKILFLCNNVLFVVADKFLCLFWGFYRAEFKVLGGLRSGFYVLVAKVVLLSIACFWAWKKIAHLGLAGSDQELPAWLYRRVKATLDQISVDDFISAETFSVEQYTSRFDQASLFCVLGFCSMSRCFPFPPPGYEKKAGSDDVDLLKKVHTLAFY</sequence>
<proteinExistence type="predicted"/>
<comment type="caution">
    <text evidence="2">The sequence shown here is derived from an EMBL/GenBank/DDBJ whole genome shotgun (WGS) entry which is preliminary data.</text>
</comment>
<keyword evidence="1" id="KW-1133">Transmembrane helix</keyword>
<accession>A0A5N5JNA8</accession>
<keyword evidence="3" id="KW-1185">Reference proteome</keyword>
<dbReference type="EMBL" id="VDCV01000016">
    <property type="protein sequence ID" value="KAB5520858.1"/>
    <property type="molecule type" value="Genomic_DNA"/>
</dbReference>
<dbReference type="Proteomes" id="UP000326939">
    <property type="component" value="Chromosome 16"/>
</dbReference>
<feature type="transmembrane region" description="Helical" evidence="1">
    <location>
        <begin position="37"/>
        <end position="60"/>
    </location>
</feature>
<name>A0A5N5JNA8_9ROSI</name>